<dbReference type="GO" id="GO:0003723">
    <property type="term" value="F:RNA binding"/>
    <property type="evidence" value="ECO:0007669"/>
    <property type="project" value="InterPro"/>
</dbReference>
<dbReference type="InterPro" id="IPR046848">
    <property type="entry name" value="E_motif"/>
</dbReference>
<organism evidence="4 5">
    <name type="scientific">Adiantum capillus-veneris</name>
    <name type="common">Maidenhair fern</name>
    <dbReference type="NCBI Taxonomy" id="13818"/>
    <lineage>
        <taxon>Eukaryota</taxon>
        <taxon>Viridiplantae</taxon>
        <taxon>Streptophyta</taxon>
        <taxon>Embryophyta</taxon>
        <taxon>Tracheophyta</taxon>
        <taxon>Polypodiopsida</taxon>
        <taxon>Polypodiidae</taxon>
        <taxon>Polypodiales</taxon>
        <taxon>Pteridineae</taxon>
        <taxon>Pteridaceae</taxon>
        <taxon>Vittarioideae</taxon>
        <taxon>Adiantum</taxon>
    </lineage>
</organism>
<dbReference type="PROSITE" id="PS51375">
    <property type="entry name" value="PPR"/>
    <property type="match status" value="2"/>
</dbReference>
<sequence>MPAAMEASLSLSQQSTPQGSSSFFVSLLQQCKSAADCRHLHHQYLLHSLHATPFVSNHLVQTYGIFASIEDTFCVFATMPRRNIFSWTSMVVAYARHGLGVCSINKMLTLGKHIHTYIHLNGFDCNAYVGTALIDMYGTCGCVEMARAAFDAIRAKDVVSWTAILTVYAQHDEGATALELYIKMKNDGVLANDVTYCSVLNACANLADLEVGRRIHADTCTLGFWSSSLVNNAILNITALVTTYAYAYHGHAKHVVRLFAKMKQEGVKPDEVTFTSLLSACSHAGLIDEASRNFRSLKEDQGVARTMEHYACMVDLHGRVGQLGEAEELIREMPFPPNHVIWEIFLGACRMHKDMEHGQFAAEQVLQLAPDKSAPYVLLSNLYASEGKWEEELKIRKLMIERGVQKQVGCSSIEVDGVLHHFMVRDRSHLRTEEIYAELERLNLEMKAEGYVPETNQVLHDVEEELKEQLLFYHSEKLALAFGLVSTPRGTPLHVVKNLRICSDCHTAAKYISKIRGREIIMRDYNRFHRFKDGLCSCGDYW</sequence>
<keyword evidence="5" id="KW-1185">Reference proteome</keyword>
<feature type="domain" description="DYW" evidence="3">
    <location>
        <begin position="450"/>
        <end position="542"/>
    </location>
</feature>
<dbReference type="PANTHER" id="PTHR47926">
    <property type="entry name" value="PENTATRICOPEPTIDE REPEAT-CONTAINING PROTEIN"/>
    <property type="match status" value="1"/>
</dbReference>
<dbReference type="InterPro" id="IPR032867">
    <property type="entry name" value="DYW_dom"/>
</dbReference>
<dbReference type="EMBL" id="JABFUD020000007">
    <property type="protein sequence ID" value="KAI5077300.1"/>
    <property type="molecule type" value="Genomic_DNA"/>
</dbReference>
<keyword evidence="1" id="KW-0677">Repeat</keyword>
<feature type="repeat" description="PPR" evidence="2">
    <location>
        <begin position="270"/>
        <end position="304"/>
    </location>
</feature>
<dbReference type="FunFam" id="1.25.40.10:FF:000031">
    <property type="entry name" value="Pentatricopeptide repeat-containing protein mitochondrial"/>
    <property type="match status" value="1"/>
</dbReference>
<evidence type="ECO:0000313" key="4">
    <source>
        <dbReference type="EMBL" id="KAI5077300.1"/>
    </source>
</evidence>
<dbReference type="Gene3D" id="1.25.40.10">
    <property type="entry name" value="Tetratricopeptide repeat domain"/>
    <property type="match status" value="3"/>
</dbReference>
<feature type="repeat" description="PPR" evidence="2">
    <location>
        <begin position="157"/>
        <end position="191"/>
    </location>
</feature>
<dbReference type="PANTHER" id="PTHR47926:SF382">
    <property type="entry name" value="PENTACOTRIPEPTIDE-REPEAT REGION OF PRORP DOMAIN-CONTAINING PROTEIN"/>
    <property type="match status" value="1"/>
</dbReference>
<comment type="caution">
    <text evidence="4">The sequence shown here is derived from an EMBL/GenBank/DDBJ whole genome shotgun (WGS) entry which is preliminary data.</text>
</comment>
<dbReference type="Pfam" id="PF14432">
    <property type="entry name" value="DYW_deaminase"/>
    <property type="match status" value="1"/>
</dbReference>
<protein>
    <recommendedName>
        <fullName evidence="3">DYW domain-containing protein</fullName>
    </recommendedName>
</protein>
<dbReference type="GO" id="GO:0008270">
    <property type="term" value="F:zinc ion binding"/>
    <property type="evidence" value="ECO:0007669"/>
    <property type="project" value="InterPro"/>
</dbReference>
<reference evidence="4" key="1">
    <citation type="submission" date="2021-01" db="EMBL/GenBank/DDBJ databases">
        <title>Adiantum capillus-veneris genome.</title>
        <authorList>
            <person name="Fang Y."/>
            <person name="Liao Q."/>
        </authorList>
    </citation>
    <scope>NUCLEOTIDE SEQUENCE</scope>
    <source>
        <strain evidence="4">H3</strain>
        <tissue evidence="4">Leaf</tissue>
    </source>
</reference>
<dbReference type="OrthoDB" id="185373at2759"/>
<evidence type="ECO:0000313" key="5">
    <source>
        <dbReference type="Proteomes" id="UP000886520"/>
    </source>
</evidence>
<dbReference type="FunFam" id="1.25.40.10:FF:000288">
    <property type="entry name" value="Pentatricopeptide repeat-containing protein At4g02750"/>
    <property type="match status" value="1"/>
</dbReference>
<dbReference type="Pfam" id="PF01535">
    <property type="entry name" value="PPR"/>
    <property type="match status" value="1"/>
</dbReference>
<dbReference type="InterPro" id="IPR046960">
    <property type="entry name" value="PPR_At4g14850-like_plant"/>
</dbReference>
<evidence type="ECO:0000259" key="3">
    <source>
        <dbReference type="Pfam" id="PF14432"/>
    </source>
</evidence>
<dbReference type="Pfam" id="PF20431">
    <property type="entry name" value="E_motif"/>
    <property type="match status" value="1"/>
</dbReference>
<dbReference type="InterPro" id="IPR011990">
    <property type="entry name" value="TPR-like_helical_dom_sf"/>
</dbReference>
<gene>
    <name evidence="4" type="ORF">GOP47_0007124</name>
</gene>
<evidence type="ECO:0000256" key="1">
    <source>
        <dbReference type="ARBA" id="ARBA00022737"/>
    </source>
</evidence>
<dbReference type="GO" id="GO:0009451">
    <property type="term" value="P:RNA modification"/>
    <property type="evidence" value="ECO:0007669"/>
    <property type="project" value="InterPro"/>
</dbReference>
<accession>A0A9D4V0Q8</accession>
<name>A0A9D4V0Q8_ADICA</name>
<dbReference type="Pfam" id="PF13041">
    <property type="entry name" value="PPR_2"/>
    <property type="match status" value="2"/>
</dbReference>
<dbReference type="InterPro" id="IPR002885">
    <property type="entry name" value="PPR_rpt"/>
</dbReference>
<dbReference type="Proteomes" id="UP000886520">
    <property type="component" value="Chromosome 7"/>
</dbReference>
<dbReference type="AlphaFoldDB" id="A0A9D4V0Q8"/>
<proteinExistence type="predicted"/>
<evidence type="ECO:0000256" key="2">
    <source>
        <dbReference type="PROSITE-ProRule" id="PRU00708"/>
    </source>
</evidence>